<accession>A0AAD9VIT2</accession>
<sequence>MALQYKVTEYTLSELRRKRWRTVADLYSFENTENEYPSEREICGIIISAWIDKNRVDWKLKVHRIRTDEKCL</sequence>
<gene>
    <name evidence="1" type="ORF">KPH14_007500</name>
</gene>
<reference evidence="1" key="2">
    <citation type="journal article" date="2023" name="Commun. Biol.">
        <title>Intrasexual cuticular hydrocarbon dimorphism in a wasp sheds light on hydrocarbon biosynthesis genes in Hymenoptera.</title>
        <authorList>
            <person name="Moris V.C."/>
            <person name="Podsiadlowski L."/>
            <person name="Martin S."/>
            <person name="Oeyen J.P."/>
            <person name="Donath A."/>
            <person name="Petersen M."/>
            <person name="Wilbrandt J."/>
            <person name="Misof B."/>
            <person name="Liedtke D."/>
            <person name="Thamm M."/>
            <person name="Scheiner R."/>
            <person name="Schmitt T."/>
            <person name="Niehuis O."/>
        </authorList>
    </citation>
    <scope>NUCLEOTIDE SEQUENCE</scope>
    <source>
        <strain evidence="1">GBR_01_08_01A</strain>
    </source>
</reference>
<keyword evidence="2" id="KW-1185">Reference proteome</keyword>
<protein>
    <submittedName>
        <fullName evidence="1">Uncharacterized protein</fullName>
    </submittedName>
</protein>
<proteinExistence type="predicted"/>
<organism evidence="1 2">
    <name type="scientific">Odynerus spinipes</name>
    <dbReference type="NCBI Taxonomy" id="1348599"/>
    <lineage>
        <taxon>Eukaryota</taxon>
        <taxon>Metazoa</taxon>
        <taxon>Ecdysozoa</taxon>
        <taxon>Arthropoda</taxon>
        <taxon>Hexapoda</taxon>
        <taxon>Insecta</taxon>
        <taxon>Pterygota</taxon>
        <taxon>Neoptera</taxon>
        <taxon>Endopterygota</taxon>
        <taxon>Hymenoptera</taxon>
        <taxon>Apocrita</taxon>
        <taxon>Aculeata</taxon>
        <taxon>Vespoidea</taxon>
        <taxon>Vespidae</taxon>
        <taxon>Eumeninae</taxon>
        <taxon>Odynerus</taxon>
    </lineage>
</organism>
<dbReference type="AlphaFoldDB" id="A0AAD9VIT2"/>
<dbReference type="EMBL" id="JAIFRP010004408">
    <property type="protein sequence ID" value="KAK2576183.1"/>
    <property type="molecule type" value="Genomic_DNA"/>
</dbReference>
<name>A0AAD9VIT2_9HYME</name>
<reference evidence="1" key="1">
    <citation type="submission" date="2021-08" db="EMBL/GenBank/DDBJ databases">
        <authorList>
            <person name="Misof B."/>
            <person name="Oliver O."/>
            <person name="Podsiadlowski L."/>
            <person name="Donath A."/>
            <person name="Peters R."/>
            <person name="Mayer C."/>
            <person name="Rust J."/>
            <person name="Gunkel S."/>
            <person name="Lesny P."/>
            <person name="Martin S."/>
            <person name="Oeyen J.P."/>
            <person name="Petersen M."/>
            <person name="Panagiotis P."/>
            <person name="Wilbrandt J."/>
            <person name="Tanja T."/>
        </authorList>
    </citation>
    <scope>NUCLEOTIDE SEQUENCE</scope>
    <source>
        <strain evidence="1">GBR_01_08_01A</strain>
        <tissue evidence="1">Thorax + abdomen</tissue>
    </source>
</reference>
<evidence type="ECO:0000313" key="1">
    <source>
        <dbReference type="EMBL" id="KAK2576183.1"/>
    </source>
</evidence>
<comment type="caution">
    <text evidence="1">The sequence shown here is derived from an EMBL/GenBank/DDBJ whole genome shotgun (WGS) entry which is preliminary data.</text>
</comment>
<dbReference type="Proteomes" id="UP001258017">
    <property type="component" value="Unassembled WGS sequence"/>
</dbReference>
<evidence type="ECO:0000313" key="2">
    <source>
        <dbReference type="Proteomes" id="UP001258017"/>
    </source>
</evidence>